<dbReference type="AlphaFoldDB" id="A0A5N4DUD9"/>
<feature type="region of interest" description="Disordered" evidence="1">
    <location>
        <begin position="51"/>
        <end position="81"/>
    </location>
</feature>
<reference evidence="2 3" key="1">
    <citation type="journal article" date="2019" name="Mol. Ecol. Resour.">
        <title>Improving Illumina assemblies with Hi-C and long reads: an example with the North African dromedary.</title>
        <authorList>
            <person name="Elbers J.P."/>
            <person name="Rogers M.F."/>
            <person name="Perelman P.L."/>
            <person name="Proskuryakova A.A."/>
            <person name="Serdyukova N.A."/>
            <person name="Johnson W.E."/>
            <person name="Horin P."/>
            <person name="Corander J."/>
            <person name="Murphy D."/>
            <person name="Burger P.A."/>
        </authorList>
    </citation>
    <scope>NUCLEOTIDE SEQUENCE [LARGE SCALE GENOMIC DNA]</scope>
    <source>
        <strain evidence="2">Drom800</strain>
        <tissue evidence="2">Blood</tissue>
    </source>
</reference>
<accession>A0A5N4DUD9</accession>
<evidence type="ECO:0000256" key="1">
    <source>
        <dbReference type="SAM" id="MobiDB-lite"/>
    </source>
</evidence>
<sequence length="81" mass="9063">MRKQRFGERYAAAHSCGQDHSVFLLFPPLKHETNIEETLQKIPSPLAPYHCNSAIPHPPNAGQATMLPSTKPFWGQPGTRQ</sequence>
<evidence type="ECO:0000313" key="2">
    <source>
        <dbReference type="EMBL" id="KAB1274752.1"/>
    </source>
</evidence>
<name>A0A5N4DUD9_CAMDR</name>
<evidence type="ECO:0000313" key="3">
    <source>
        <dbReference type="Proteomes" id="UP000299084"/>
    </source>
</evidence>
<organism evidence="2 3">
    <name type="scientific">Camelus dromedarius</name>
    <name type="common">Dromedary</name>
    <name type="synonym">Arabian camel</name>
    <dbReference type="NCBI Taxonomy" id="9838"/>
    <lineage>
        <taxon>Eukaryota</taxon>
        <taxon>Metazoa</taxon>
        <taxon>Chordata</taxon>
        <taxon>Craniata</taxon>
        <taxon>Vertebrata</taxon>
        <taxon>Euteleostomi</taxon>
        <taxon>Mammalia</taxon>
        <taxon>Eutheria</taxon>
        <taxon>Laurasiatheria</taxon>
        <taxon>Artiodactyla</taxon>
        <taxon>Tylopoda</taxon>
        <taxon>Camelidae</taxon>
        <taxon>Camelus</taxon>
    </lineage>
</organism>
<keyword evidence="3" id="KW-1185">Reference proteome</keyword>
<proteinExistence type="predicted"/>
<dbReference type="EMBL" id="JWIN03000009">
    <property type="protein sequence ID" value="KAB1274752.1"/>
    <property type="molecule type" value="Genomic_DNA"/>
</dbReference>
<gene>
    <name evidence="2" type="ORF">Cadr_000012265</name>
</gene>
<comment type="caution">
    <text evidence="2">The sequence shown here is derived from an EMBL/GenBank/DDBJ whole genome shotgun (WGS) entry which is preliminary data.</text>
</comment>
<protein>
    <submittedName>
        <fullName evidence="2">Uncharacterized protein</fullName>
    </submittedName>
</protein>
<dbReference type="Proteomes" id="UP000299084">
    <property type="component" value="Unassembled WGS sequence"/>
</dbReference>